<evidence type="ECO:0000313" key="5">
    <source>
        <dbReference type="EMBL" id="ADL11999.1"/>
    </source>
</evidence>
<dbReference type="GO" id="GO:0051536">
    <property type="term" value="F:iron-sulfur cluster binding"/>
    <property type="evidence" value="ECO:0007669"/>
    <property type="project" value="UniProtKB-KW"/>
</dbReference>
<dbReference type="Pfam" id="PF13237">
    <property type="entry name" value="Fer4_10"/>
    <property type="match status" value="1"/>
</dbReference>
<dbReference type="RefSeq" id="WP_013277445.1">
    <property type="nucleotide sequence ID" value="NC_014378.1"/>
</dbReference>
<gene>
    <name evidence="5" type="ordered locus">Acear_0453</name>
</gene>
<keyword evidence="2" id="KW-0408">Iron</keyword>
<dbReference type="Gene3D" id="3.30.70.20">
    <property type="match status" value="2"/>
</dbReference>
<feature type="domain" description="4Fe-4S ferredoxin-type" evidence="4">
    <location>
        <begin position="32"/>
        <end position="62"/>
    </location>
</feature>
<dbReference type="Proteomes" id="UP000001661">
    <property type="component" value="Chromosome"/>
</dbReference>
<evidence type="ECO:0000313" key="6">
    <source>
        <dbReference type="Proteomes" id="UP000001661"/>
    </source>
</evidence>
<organism evidence="5 6">
    <name type="scientific">Acetohalobium arabaticum (strain ATCC 49924 / DSM 5501 / Z-7288)</name>
    <dbReference type="NCBI Taxonomy" id="574087"/>
    <lineage>
        <taxon>Bacteria</taxon>
        <taxon>Bacillati</taxon>
        <taxon>Bacillota</taxon>
        <taxon>Clostridia</taxon>
        <taxon>Halanaerobiales</taxon>
        <taxon>Halobacteroidaceae</taxon>
        <taxon>Acetohalobium</taxon>
    </lineage>
</organism>
<dbReference type="PANTHER" id="PTHR43122">
    <property type="entry name" value="FERREDOXIN SUBUNIT OF PYRUVATE:FLAVODOXIN OXIDOREDUCTASE-RELATED"/>
    <property type="match status" value="1"/>
</dbReference>
<reference evidence="5 6" key="1">
    <citation type="journal article" date="2010" name="Stand. Genomic Sci.">
        <title>Complete genome sequence of Acetohalobium arabaticum type strain (Z-7288).</title>
        <authorList>
            <person name="Sikorski J."/>
            <person name="Lapidus A."/>
            <person name="Chertkov O."/>
            <person name="Lucas S."/>
            <person name="Copeland A."/>
            <person name="Glavina Del Rio T."/>
            <person name="Nolan M."/>
            <person name="Tice H."/>
            <person name="Cheng J.F."/>
            <person name="Han C."/>
            <person name="Brambilla E."/>
            <person name="Pitluck S."/>
            <person name="Liolios K."/>
            <person name="Ivanova N."/>
            <person name="Mavromatis K."/>
            <person name="Mikhailova N."/>
            <person name="Pati A."/>
            <person name="Bruce D."/>
            <person name="Detter C."/>
            <person name="Tapia R."/>
            <person name="Goodwin L."/>
            <person name="Chen A."/>
            <person name="Palaniappan K."/>
            <person name="Land M."/>
            <person name="Hauser L."/>
            <person name="Chang Y.J."/>
            <person name="Jeffries C.D."/>
            <person name="Rohde M."/>
            <person name="Goker M."/>
            <person name="Spring S."/>
            <person name="Woyke T."/>
            <person name="Bristow J."/>
            <person name="Eisen J.A."/>
            <person name="Markowitz V."/>
            <person name="Hugenholtz P."/>
            <person name="Kyrpides N.C."/>
            <person name="Klenk H.P."/>
        </authorList>
    </citation>
    <scope>NUCLEOTIDE SEQUENCE [LARGE SCALE GENOMIC DNA]</scope>
    <source>
        <strain evidence="6">ATCC 49924 / DSM 5501 / Z-7288</strain>
    </source>
</reference>
<dbReference type="SUPFAM" id="SSF54862">
    <property type="entry name" value="4Fe-4S ferredoxins"/>
    <property type="match status" value="1"/>
</dbReference>
<evidence type="ECO:0000259" key="4">
    <source>
        <dbReference type="PROSITE" id="PS51379"/>
    </source>
</evidence>
<keyword evidence="1" id="KW-0479">Metal-binding</keyword>
<keyword evidence="6" id="KW-1185">Reference proteome</keyword>
<dbReference type="GO" id="GO:0046872">
    <property type="term" value="F:metal ion binding"/>
    <property type="evidence" value="ECO:0007669"/>
    <property type="project" value="UniProtKB-KW"/>
</dbReference>
<dbReference type="eggNOG" id="COG1146">
    <property type="taxonomic scope" value="Bacteria"/>
</dbReference>
<dbReference type="OrthoDB" id="9804603at2"/>
<dbReference type="EMBL" id="CP002105">
    <property type="protein sequence ID" value="ADL11999.1"/>
    <property type="molecule type" value="Genomic_DNA"/>
</dbReference>
<protein>
    <submittedName>
        <fullName evidence="5">4Fe-4S ferredoxin iron-sulfur binding domain protein</fullName>
    </submittedName>
</protein>
<dbReference type="AlphaFoldDB" id="D9QUU0"/>
<proteinExistence type="predicted"/>
<evidence type="ECO:0000256" key="2">
    <source>
        <dbReference type="ARBA" id="ARBA00023004"/>
    </source>
</evidence>
<feature type="domain" description="4Fe-4S ferredoxin-type" evidence="4">
    <location>
        <begin position="2"/>
        <end position="31"/>
    </location>
</feature>
<keyword evidence="3" id="KW-0411">Iron-sulfur</keyword>
<dbReference type="HOGENOM" id="CLU_139698_5_3_9"/>
<dbReference type="KEGG" id="aar:Acear_0453"/>
<sequence>MAKVLIDHELCKKCKICVEFCPMDVYSFNELEGPKVEQEEKCIGCDKCVIMCPDFAVEVIEGEEVK</sequence>
<dbReference type="PROSITE" id="PS00198">
    <property type="entry name" value="4FE4S_FER_1"/>
    <property type="match status" value="1"/>
</dbReference>
<evidence type="ECO:0000256" key="1">
    <source>
        <dbReference type="ARBA" id="ARBA00022723"/>
    </source>
</evidence>
<evidence type="ECO:0000256" key="3">
    <source>
        <dbReference type="ARBA" id="ARBA00023014"/>
    </source>
</evidence>
<name>D9QUU0_ACEAZ</name>
<dbReference type="PROSITE" id="PS51379">
    <property type="entry name" value="4FE4S_FER_2"/>
    <property type="match status" value="2"/>
</dbReference>
<dbReference type="PANTHER" id="PTHR43122:SF1">
    <property type="entry name" value="IRON-SULFUR-BINDING PROTEIN"/>
    <property type="match status" value="1"/>
</dbReference>
<dbReference type="STRING" id="574087.Acear_0453"/>
<dbReference type="InterPro" id="IPR017900">
    <property type="entry name" value="4Fe4S_Fe_S_CS"/>
</dbReference>
<accession>D9QUU0</accession>
<dbReference type="InterPro" id="IPR017896">
    <property type="entry name" value="4Fe4S_Fe-S-bd"/>
</dbReference>